<dbReference type="GeneID" id="20231753"/>
<comment type="similarity">
    <text evidence="3">Belongs to the IRAK1BP1 family.</text>
</comment>
<dbReference type="KEGG" id="lgi:LOTGIDRAFT_119569"/>
<dbReference type="CTD" id="20231753"/>
<keyword evidence="5" id="KW-0539">Nucleus</keyword>
<dbReference type="AlphaFoldDB" id="V4BW21"/>
<evidence type="ECO:0008006" key="8">
    <source>
        <dbReference type="Google" id="ProtNLM"/>
    </source>
</evidence>
<dbReference type="PANTHER" id="PTHR18842:SF2">
    <property type="entry name" value="INTERLEUKIN-1 RECEPTOR-ASSOCIATED KINASE 1-BINDING PROTEIN 1"/>
    <property type="match status" value="1"/>
</dbReference>
<evidence type="ECO:0000256" key="1">
    <source>
        <dbReference type="ARBA" id="ARBA00004123"/>
    </source>
</evidence>
<organism evidence="6 7">
    <name type="scientific">Lottia gigantea</name>
    <name type="common">Giant owl limpet</name>
    <dbReference type="NCBI Taxonomy" id="225164"/>
    <lineage>
        <taxon>Eukaryota</taxon>
        <taxon>Metazoa</taxon>
        <taxon>Spiralia</taxon>
        <taxon>Lophotrochozoa</taxon>
        <taxon>Mollusca</taxon>
        <taxon>Gastropoda</taxon>
        <taxon>Patellogastropoda</taxon>
        <taxon>Lottioidea</taxon>
        <taxon>Lottiidae</taxon>
        <taxon>Lottia</taxon>
    </lineage>
</organism>
<dbReference type="RefSeq" id="XP_009055973.1">
    <property type="nucleotide sequence ID" value="XM_009057725.1"/>
</dbReference>
<protein>
    <recommendedName>
        <fullName evidence="8">Interleukin-1 receptor-associated kinase 1-binding protein 1</fullName>
    </recommendedName>
</protein>
<evidence type="ECO:0000313" key="6">
    <source>
        <dbReference type="EMBL" id="ESO93274.1"/>
    </source>
</evidence>
<name>V4BW21_LOTGI</name>
<reference evidence="6 7" key="1">
    <citation type="journal article" date="2013" name="Nature">
        <title>Insights into bilaterian evolution from three spiralian genomes.</title>
        <authorList>
            <person name="Simakov O."/>
            <person name="Marletaz F."/>
            <person name="Cho S.J."/>
            <person name="Edsinger-Gonzales E."/>
            <person name="Havlak P."/>
            <person name="Hellsten U."/>
            <person name="Kuo D.H."/>
            <person name="Larsson T."/>
            <person name="Lv J."/>
            <person name="Arendt D."/>
            <person name="Savage R."/>
            <person name="Osoegawa K."/>
            <person name="de Jong P."/>
            <person name="Grimwood J."/>
            <person name="Chapman J.A."/>
            <person name="Shapiro H."/>
            <person name="Aerts A."/>
            <person name="Otillar R.P."/>
            <person name="Terry A.Y."/>
            <person name="Boore J.L."/>
            <person name="Grigoriev I.V."/>
            <person name="Lindberg D.R."/>
            <person name="Seaver E.C."/>
            <person name="Weisblat D.A."/>
            <person name="Putnam N.H."/>
            <person name="Rokhsar D.S."/>
        </authorList>
    </citation>
    <scope>NUCLEOTIDE SEQUENCE [LARGE SCALE GENOMIC DNA]</scope>
</reference>
<dbReference type="GO" id="GO:0006955">
    <property type="term" value="P:immune response"/>
    <property type="evidence" value="ECO:0007669"/>
    <property type="project" value="InterPro"/>
</dbReference>
<keyword evidence="7" id="KW-1185">Reference proteome</keyword>
<keyword evidence="4" id="KW-0963">Cytoplasm</keyword>
<evidence type="ECO:0000256" key="2">
    <source>
        <dbReference type="ARBA" id="ARBA00004496"/>
    </source>
</evidence>
<dbReference type="PANTHER" id="PTHR18842">
    <property type="entry name" value="INTERLEUKIN-1 RECEPTOR-ASSOCIATED KINASE 1-BINDING PROTEIN 1"/>
    <property type="match status" value="1"/>
</dbReference>
<dbReference type="GO" id="GO:0043123">
    <property type="term" value="P:positive regulation of canonical NF-kappaB signal transduction"/>
    <property type="evidence" value="ECO:0007669"/>
    <property type="project" value="InterPro"/>
</dbReference>
<dbReference type="Pfam" id="PF04402">
    <property type="entry name" value="SIMPL"/>
    <property type="match status" value="1"/>
</dbReference>
<dbReference type="OrthoDB" id="6365554at2759"/>
<dbReference type="InterPro" id="IPR030312">
    <property type="entry name" value="IRAK1BP1"/>
</dbReference>
<dbReference type="GO" id="GO:0005634">
    <property type="term" value="C:nucleus"/>
    <property type="evidence" value="ECO:0007669"/>
    <property type="project" value="UniProtKB-SubCell"/>
</dbReference>
<dbReference type="OMA" id="TQTATRE"/>
<dbReference type="InterPro" id="IPR007497">
    <property type="entry name" value="SIMPL/DUF541"/>
</dbReference>
<sequence>MVFTKLQSNSLNANRVQHEDENVEITPTATDRHIRVSAVGEAILRPNKCKISISVTGRKEEAQEAKSSVSRRVEYIKQCLFNYGITSENVDIFERLMREGKLVIMKCDITAVFTDFNKCQEFSNLVIEKLDQNVQVSLPEFQHDDKFIESLRKEASLLAIHNAKLKAQEMAKLVHLDVGRPISIQEEETTESTPPGDLADSVHQRKLDATMTVTSKISVLFELKKRSKKK</sequence>
<dbReference type="STRING" id="225164.V4BW21"/>
<evidence type="ECO:0000256" key="3">
    <source>
        <dbReference type="ARBA" id="ARBA00005509"/>
    </source>
</evidence>
<accession>V4BW21</accession>
<dbReference type="Gene3D" id="3.30.110.170">
    <property type="entry name" value="Protein of unknown function (DUF541), domain 1"/>
    <property type="match status" value="1"/>
</dbReference>
<dbReference type="EMBL" id="KB201931">
    <property type="protein sequence ID" value="ESO93274.1"/>
    <property type="molecule type" value="Genomic_DNA"/>
</dbReference>
<proteinExistence type="inferred from homology"/>
<dbReference type="HOGENOM" id="CLU_066454_0_0_1"/>
<dbReference type="GO" id="GO:0005737">
    <property type="term" value="C:cytoplasm"/>
    <property type="evidence" value="ECO:0007669"/>
    <property type="project" value="UniProtKB-SubCell"/>
</dbReference>
<evidence type="ECO:0000256" key="4">
    <source>
        <dbReference type="ARBA" id="ARBA00022490"/>
    </source>
</evidence>
<dbReference type="Proteomes" id="UP000030746">
    <property type="component" value="Unassembled WGS sequence"/>
</dbReference>
<gene>
    <name evidence="6" type="ORF">LOTGIDRAFT_119569</name>
</gene>
<evidence type="ECO:0000313" key="7">
    <source>
        <dbReference type="Proteomes" id="UP000030746"/>
    </source>
</evidence>
<evidence type="ECO:0000256" key="5">
    <source>
        <dbReference type="ARBA" id="ARBA00023242"/>
    </source>
</evidence>
<comment type="subcellular location">
    <subcellularLocation>
        <location evidence="2">Cytoplasm</location>
    </subcellularLocation>
    <subcellularLocation>
        <location evidence="1">Nucleus</location>
    </subcellularLocation>
</comment>